<feature type="region of interest" description="Disordered" evidence="1">
    <location>
        <begin position="60"/>
        <end position="99"/>
    </location>
</feature>
<name>A0ABC8SCC7_9AQUA</name>
<dbReference type="EMBL" id="CAUOFW020002401">
    <property type="protein sequence ID" value="CAK9153465.1"/>
    <property type="molecule type" value="Genomic_DNA"/>
</dbReference>
<comment type="caution">
    <text evidence="2">The sequence shown here is derived from an EMBL/GenBank/DDBJ whole genome shotgun (WGS) entry which is preliminary data.</text>
</comment>
<dbReference type="Proteomes" id="UP001642360">
    <property type="component" value="Unassembled WGS sequence"/>
</dbReference>
<keyword evidence="3" id="KW-1185">Reference proteome</keyword>
<gene>
    <name evidence="2" type="ORF">ILEXP_LOCUS21734</name>
</gene>
<organism evidence="2 3">
    <name type="scientific">Ilex paraguariensis</name>
    <name type="common">yerba mate</name>
    <dbReference type="NCBI Taxonomy" id="185542"/>
    <lineage>
        <taxon>Eukaryota</taxon>
        <taxon>Viridiplantae</taxon>
        <taxon>Streptophyta</taxon>
        <taxon>Embryophyta</taxon>
        <taxon>Tracheophyta</taxon>
        <taxon>Spermatophyta</taxon>
        <taxon>Magnoliopsida</taxon>
        <taxon>eudicotyledons</taxon>
        <taxon>Gunneridae</taxon>
        <taxon>Pentapetalae</taxon>
        <taxon>asterids</taxon>
        <taxon>campanulids</taxon>
        <taxon>Aquifoliales</taxon>
        <taxon>Aquifoliaceae</taxon>
        <taxon>Ilex</taxon>
    </lineage>
</organism>
<sequence>MICGCHWLASPVINDSSSSVGSQFPGCLVPCEEDNHCWVDSALSLAILFVDIPTYEAQSTQAQSGRASSEHDSNSRSTTDGSHNVLRPVKTDSSGLAPYRSSSGPQFRFILYPSNTTSVLVFPTLTNPDLASGPLCQSSSGLPTLVLLQFCLAYSSALFSMGMDSKTDSPAPLSQTSST</sequence>
<proteinExistence type="predicted"/>
<evidence type="ECO:0000313" key="3">
    <source>
        <dbReference type="Proteomes" id="UP001642360"/>
    </source>
</evidence>
<accession>A0ABC8SCC7</accession>
<reference evidence="2 3" key="1">
    <citation type="submission" date="2024-02" db="EMBL/GenBank/DDBJ databases">
        <authorList>
            <person name="Vignale AGUSTIN F."/>
            <person name="Sosa J E."/>
            <person name="Modenutti C."/>
        </authorList>
    </citation>
    <scope>NUCLEOTIDE SEQUENCE [LARGE SCALE GENOMIC DNA]</scope>
</reference>
<protein>
    <submittedName>
        <fullName evidence="2">Uncharacterized protein</fullName>
    </submittedName>
</protein>
<dbReference type="AlphaFoldDB" id="A0ABC8SCC7"/>
<evidence type="ECO:0000313" key="2">
    <source>
        <dbReference type="EMBL" id="CAK9153465.1"/>
    </source>
</evidence>
<evidence type="ECO:0000256" key="1">
    <source>
        <dbReference type="SAM" id="MobiDB-lite"/>
    </source>
</evidence>